<reference evidence="3 4" key="1">
    <citation type="submission" date="2017-06" db="EMBL/GenBank/DDBJ databases">
        <title>Azoarcus.</title>
        <authorList>
            <person name="Woo J.-H."/>
            <person name="Kim H.-S."/>
        </authorList>
    </citation>
    <scope>NUCLEOTIDE SEQUENCE [LARGE SCALE GENOMIC DNA]</scope>
    <source>
        <strain evidence="3 4">TSPY31</strain>
    </source>
</reference>
<dbReference type="AlphaFoldDB" id="A0A2U8GWF6"/>
<sequence length="410" mass="44578">MPTSKSVPKKKVPVKGPSAVPVLPEKRTYLKQSDVPGASLDDALRIPRAIVDHYAGKATAPLYVAKALNIDPKGRQLKLLSGASSAFGLIEGGAQAANISITELARRVLRPKAEGVDLAAKREAVLLPRVFGEFLRNYDGHAFPREDIALNVLEDLGVPRDKAQEVLERIDSSARMVGFIESINGKSYVSLSGNGAIESAPADEAEVEDEPELPPAQQPSRERKPEPLRPTSIEQPPAVAATLSRSSAMASAIAEDERRRKVFITHGKSRELVDPIKRLLEFGELVPVVSVERQSVSKPVPEKVMDDMRACGAAIIHVDADRTVTDQDGTEHVLLNPNVLIEIGAAMAFYGRRFILLVRDGVKLPSNLQGLYEVRYTNDTLDAHATIRLLEAIKDIKNYSLPTEQSASEG</sequence>
<feature type="compositionally biased region" description="Acidic residues" evidence="1">
    <location>
        <begin position="201"/>
        <end position="212"/>
    </location>
</feature>
<evidence type="ECO:0000313" key="4">
    <source>
        <dbReference type="Proteomes" id="UP000244930"/>
    </source>
</evidence>
<dbReference type="InterPro" id="IPR019302">
    <property type="entry name" value="CAP12/PCTIR_TIR_dom"/>
</dbReference>
<evidence type="ECO:0000313" key="3">
    <source>
        <dbReference type="EMBL" id="AWI76765.1"/>
    </source>
</evidence>
<dbReference type="KEGG" id="acom:CEW83_17340"/>
<dbReference type="Proteomes" id="UP000244930">
    <property type="component" value="Chromosome"/>
</dbReference>
<dbReference type="RefSeq" id="WP_108950464.1">
    <property type="nucleotide sequence ID" value="NZ_CP022187.1"/>
</dbReference>
<feature type="region of interest" description="Disordered" evidence="1">
    <location>
        <begin position="199"/>
        <end position="245"/>
    </location>
</feature>
<accession>A0A2U8GWF6</accession>
<dbReference type="EMBL" id="CP022187">
    <property type="protein sequence ID" value="AWI76765.1"/>
    <property type="molecule type" value="Genomic_DNA"/>
</dbReference>
<feature type="domain" description="CD-NTase-associated protein 12/Pycsar effector protein TIR" evidence="2">
    <location>
        <begin position="261"/>
        <end position="377"/>
    </location>
</feature>
<protein>
    <recommendedName>
        <fullName evidence="2">CD-NTase-associated protein 12/Pycsar effector protein TIR domain-containing protein</fullName>
    </recommendedName>
</protein>
<organism evidence="3 4">
    <name type="scientific">Parazoarcus communis</name>
    <dbReference type="NCBI Taxonomy" id="41977"/>
    <lineage>
        <taxon>Bacteria</taxon>
        <taxon>Pseudomonadati</taxon>
        <taxon>Pseudomonadota</taxon>
        <taxon>Betaproteobacteria</taxon>
        <taxon>Rhodocyclales</taxon>
        <taxon>Zoogloeaceae</taxon>
        <taxon>Parazoarcus</taxon>
    </lineage>
</organism>
<evidence type="ECO:0000259" key="2">
    <source>
        <dbReference type="Pfam" id="PF10137"/>
    </source>
</evidence>
<proteinExistence type="predicted"/>
<keyword evidence="4" id="KW-1185">Reference proteome</keyword>
<gene>
    <name evidence="3" type="ORF">CEW83_17340</name>
</gene>
<dbReference type="Pfam" id="PF10137">
    <property type="entry name" value="CAP12-PCTIR_TIR"/>
    <property type="match status" value="1"/>
</dbReference>
<evidence type="ECO:0000256" key="1">
    <source>
        <dbReference type="SAM" id="MobiDB-lite"/>
    </source>
</evidence>
<dbReference type="GO" id="GO:0050135">
    <property type="term" value="F:NADP+ nucleosidase activity"/>
    <property type="evidence" value="ECO:0007669"/>
    <property type="project" value="InterPro"/>
</dbReference>
<name>A0A2U8GWF6_9RHOO</name>